<dbReference type="AlphaFoldDB" id="A0A2P2LCB2"/>
<name>A0A2P2LCB2_RHIMU</name>
<proteinExistence type="predicted"/>
<sequence length="26" mass="2900">MITSCQVALDNVNGTKNRYMDVVPCQ</sequence>
<reference evidence="1" key="1">
    <citation type="submission" date="2018-02" db="EMBL/GenBank/DDBJ databases">
        <title>Rhizophora mucronata_Transcriptome.</title>
        <authorList>
            <person name="Meera S.P."/>
            <person name="Sreeshan A."/>
            <person name="Augustine A."/>
        </authorList>
    </citation>
    <scope>NUCLEOTIDE SEQUENCE</scope>
    <source>
        <tissue evidence="1">Leaf</tissue>
    </source>
</reference>
<accession>A0A2P2LCB2</accession>
<dbReference type="EMBL" id="GGEC01035118">
    <property type="protein sequence ID" value="MBX15602.1"/>
    <property type="molecule type" value="Transcribed_RNA"/>
</dbReference>
<protein>
    <submittedName>
        <fullName evidence="1">Protein-tyrosine-phosphatase PTP1</fullName>
    </submittedName>
</protein>
<organism evidence="1">
    <name type="scientific">Rhizophora mucronata</name>
    <name type="common">Asiatic mangrove</name>
    <dbReference type="NCBI Taxonomy" id="61149"/>
    <lineage>
        <taxon>Eukaryota</taxon>
        <taxon>Viridiplantae</taxon>
        <taxon>Streptophyta</taxon>
        <taxon>Embryophyta</taxon>
        <taxon>Tracheophyta</taxon>
        <taxon>Spermatophyta</taxon>
        <taxon>Magnoliopsida</taxon>
        <taxon>eudicotyledons</taxon>
        <taxon>Gunneridae</taxon>
        <taxon>Pentapetalae</taxon>
        <taxon>rosids</taxon>
        <taxon>fabids</taxon>
        <taxon>Malpighiales</taxon>
        <taxon>Rhizophoraceae</taxon>
        <taxon>Rhizophora</taxon>
    </lineage>
</organism>
<evidence type="ECO:0000313" key="1">
    <source>
        <dbReference type="EMBL" id="MBX15602.1"/>
    </source>
</evidence>